<gene>
    <name evidence="2" type="ORF">S06H3_20629</name>
</gene>
<organism evidence="2">
    <name type="scientific">marine sediment metagenome</name>
    <dbReference type="NCBI Taxonomy" id="412755"/>
    <lineage>
        <taxon>unclassified sequences</taxon>
        <taxon>metagenomes</taxon>
        <taxon>ecological metagenomes</taxon>
    </lineage>
</organism>
<protein>
    <recommendedName>
        <fullName evidence="1">NAD(P)-binding domain-containing protein</fullName>
    </recommendedName>
</protein>
<dbReference type="AlphaFoldDB" id="X1L7X6"/>
<evidence type="ECO:0000259" key="1">
    <source>
        <dbReference type="Pfam" id="PF16363"/>
    </source>
</evidence>
<feature type="domain" description="NAD(P)-binding" evidence="1">
    <location>
        <begin position="6"/>
        <end position="187"/>
    </location>
</feature>
<sequence length="193" mass="22191">MKEKILITGTEGFVGSHMADFLLEKGTYEVYGIKRWNNSRLRNIRHLLDKIEFIECDITDPVAVRNLLKEVKPDKIFHFAAESAVAPSWNHPTHYMNVNYNGTVNFLDAMKELGINPRFLIPGSGEEYGEIKEDELPINENTVLRPVNPYSVTKIAQDLIGYVYYKSYGLNVIRTRAFNHEGPRRDYFFGVSS</sequence>
<dbReference type="InterPro" id="IPR036291">
    <property type="entry name" value="NAD(P)-bd_dom_sf"/>
</dbReference>
<evidence type="ECO:0000313" key="2">
    <source>
        <dbReference type="EMBL" id="GAI15432.1"/>
    </source>
</evidence>
<dbReference type="EMBL" id="BARV01010709">
    <property type="protein sequence ID" value="GAI15432.1"/>
    <property type="molecule type" value="Genomic_DNA"/>
</dbReference>
<name>X1L7X6_9ZZZZ</name>
<dbReference type="Gene3D" id="3.40.50.720">
    <property type="entry name" value="NAD(P)-binding Rossmann-like Domain"/>
    <property type="match status" value="1"/>
</dbReference>
<dbReference type="InterPro" id="IPR016040">
    <property type="entry name" value="NAD(P)-bd_dom"/>
</dbReference>
<dbReference type="PANTHER" id="PTHR43000">
    <property type="entry name" value="DTDP-D-GLUCOSE 4,6-DEHYDRATASE-RELATED"/>
    <property type="match status" value="1"/>
</dbReference>
<comment type="caution">
    <text evidence="2">The sequence shown here is derived from an EMBL/GenBank/DDBJ whole genome shotgun (WGS) entry which is preliminary data.</text>
</comment>
<accession>X1L7X6</accession>
<dbReference type="Pfam" id="PF16363">
    <property type="entry name" value="GDP_Man_Dehyd"/>
    <property type="match status" value="1"/>
</dbReference>
<feature type="non-terminal residue" evidence="2">
    <location>
        <position position="193"/>
    </location>
</feature>
<dbReference type="SUPFAM" id="SSF51735">
    <property type="entry name" value="NAD(P)-binding Rossmann-fold domains"/>
    <property type="match status" value="1"/>
</dbReference>
<reference evidence="2" key="1">
    <citation type="journal article" date="2014" name="Front. Microbiol.">
        <title>High frequency of phylogenetically diverse reductive dehalogenase-homologous genes in deep subseafloor sedimentary metagenomes.</title>
        <authorList>
            <person name="Kawai M."/>
            <person name="Futagami T."/>
            <person name="Toyoda A."/>
            <person name="Takaki Y."/>
            <person name="Nishi S."/>
            <person name="Hori S."/>
            <person name="Arai W."/>
            <person name="Tsubouchi T."/>
            <person name="Morono Y."/>
            <person name="Uchiyama I."/>
            <person name="Ito T."/>
            <person name="Fujiyama A."/>
            <person name="Inagaki F."/>
            <person name="Takami H."/>
        </authorList>
    </citation>
    <scope>NUCLEOTIDE SEQUENCE</scope>
    <source>
        <strain evidence="2">Expedition CK06-06</strain>
    </source>
</reference>
<proteinExistence type="predicted"/>